<dbReference type="EMBL" id="LJCO01000042">
    <property type="protein sequence ID" value="KPV43923.1"/>
    <property type="molecule type" value="Genomic_DNA"/>
</dbReference>
<comment type="caution">
    <text evidence="5">The sequence shown here is derived from an EMBL/GenBank/DDBJ whole genome shotgun (WGS) entry which is preliminary data.</text>
</comment>
<dbReference type="InterPro" id="IPR029044">
    <property type="entry name" value="Nucleotide-diphossugar_trans"/>
</dbReference>
<dbReference type="SUPFAM" id="SSF53448">
    <property type="entry name" value="Nucleotide-diphospho-sugar transferases"/>
    <property type="match status" value="1"/>
</dbReference>
<dbReference type="Gene3D" id="3.90.550.10">
    <property type="entry name" value="Spore Coat Polysaccharide Biosynthesis Protein SpsA, Chain A"/>
    <property type="match status" value="1"/>
</dbReference>
<reference evidence="5 6" key="1">
    <citation type="submission" date="2015-09" db="EMBL/GenBank/DDBJ databases">
        <title>Draft genome sequence of Alicyclobacillus ferrooxydans DSM 22381.</title>
        <authorList>
            <person name="Hemp J."/>
        </authorList>
    </citation>
    <scope>NUCLEOTIDE SEQUENCE [LARGE SCALE GENOMIC DNA]</scope>
    <source>
        <strain evidence="5 6">TC-34</strain>
    </source>
</reference>
<keyword evidence="3 5" id="KW-0808">Transferase</keyword>
<accession>A0A0P9CDS9</accession>
<evidence type="ECO:0000313" key="6">
    <source>
        <dbReference type="Proteomes" id="UP000050482"/>
    </source>
</evidence>
<keyword evidence="2" id="KW-0328">Glycosyltransferase</keyword>
<evidence type="ECO:0000313" key="5">
    <source>
        <dbReference type="EMBL" id="KPV43923.1"/>
    </source>
</evidence>
<dbReference type="Proteomes" id="UP000050482">
    <property type="component" value="Unassembled WGS sequence"/>
</dbReference>
<feature type="transmembrane region" description="Helical" evidence="4">
    <location>
        <begin position="301"/>
        <end position="324"/>
    </location>
</feature>
<protein>
    <submittedName>
        <fullName evidence="5">Glycosyl transferase family 2</fullName>
    </submittedName>
</protein>
<dbReference type="AlphaFoldDB" id="A0A0P9CDS9"/>
<dbReference type="RefSeq" id="WP_054968888.1">
    <property type="nucleotide sequence ID" value="NZ_LJCO01000042.1"/>
</dbReference>
<keyword evidence="6" id="KW-1185">Reference proteome</keyword>
<keyword evidence="4" id="KW-0812">Transmembrane</keyword>
<dbReference type="PANTHER" id="PTHR43630:SF1">
    <property type="entry name" value="POLY-BETA-1,6-N-ACETYL-D-GLUCOSAMINE SYNTHASE"/>
    <property type="match status" value="1"/>
</dbReference>
<dbReference type="PATRIC" id="fig|471514.4.peg.439"/>
<dbReference type="PANTHER" id="PTHR43630">
    <property type="entry name" value="POLY-BETA-1,6-N-ACETYL-D-GLUCOSAMINE SYNTHASE"/>
    <property type="match status" value="1"/>
</dbReference>
<evidence type="ECO:0000256" key="4">
    <source>
        <dbReference type="SAM" id="Phobius"/>
    </source>
</evidence>
<feature type="transmembrane region" description="Helical" evidence="4">
    <location>
        <begin position="12"/>
        <end position="34"/>
    </location>
</feature>
<organism evidence="5 6">
    <name type="scientific">Alicyclobacillus ferrooxydans</name>
    <dbReference type="NCBI Taxonomy" id="471514"/>
    <lineage>
        <taxon>Bacteria</taxon>
        <taxon>Bacillati</taxon>
        <taxon>Bacillota</taxon>
        <taxon>Bacilli</taxon>
        <taxon>Bacillales</taxon>
        <taxon>Alicyclobacillaceae</taxon>
        <taxon>Alicyclobacillus</taxon>
    </lineage>
</organism>
<evidence type="ECO:0000256" key="2">
    <source>
        <dbReference type="ARBA" id="ARBA00022676"/>
    </source>
</evidence>
<name>A0A0P9CDS9_9BACL</name>
<dbReference type="Pfam" id="PF13641">
    <property type="entry name" value="Glyco_tranf_2_3"/>
    <property type="match status" value="1"/>
</dbReference>
<dbReference type="CDD" id="cd06438">
    <property type="entry name" value="EpsO_like"/>
    <property type="match status" value="1"/>
</dbReference>
<keyword evidence="4" id="KW-0472">Membrane</keyword>
<feature type="transmembrane region" description="Helical" evidence="4">
    <location>
        <begin position="369"/>
        <end position="392"/>
    </location>
</feature>
<dbReference type="OrthoDB" id="9797391at2"/>
<dbReference type="STRING" id="471514.AN477_09340"/>
<feature type="transmembrane region" description="Helical" evidence="4">
    <location>
        <begin position="344"/>
        <end position="362"/>
    </location>
</feature>
<evidence type="ECO:0000256" key="3">
    <source>
        <dbReference type="ARBA" id="ARBA00022679"/>
    </source>
</evidence>
<evidence type="ECO:0000256" key="1">
    <source>
        <dbReference type="ARBA" id="ARBA00006739"/>
    </source>
</evidence>
<comment type="similarity">
    <text evidence="1">Belongs to the glycosyltransferase 2 family.</text>
</comment>
<dbReference type="GO" id="GO:0016757">
    <property type="term" value="F:glycosyltransferase activity"/>
    <property type="evidence" value="ECO:0007669"/>
    <property type="project" value="UniProtKB-KW"/>
</dbReference>
<keyword evidence="4" id="KW-1133">Transmembrane helix</keyword>
<sequence length="416" mass="48180">MFLVNGAFDVVYSVVQILTLLIGLYQFAISIFGLRHKKEAVTHGPQKRFAVIIPAHNEERVVGPLIDSIQGQNYPKELFEIHLIADNCTDHTADVARKHGAMIHERVNHDKVGKGYAIEWMIQELDNSGTEYDALVMFDADNLVHPDFLRIMNDKLCSGHPVIQGYLGVKNPFDSWVSVSLANSYWYDNRMWQHARARLGLPCALGGTGLCIDRTLLQEMGWEATGLTEDLEFGVRCVDHGIVPIWAHDAKVYDEKPVTFVASFHQRLRWQQGHFNCAKQYIPKLIRDSIRERRFMKFDMAVYLFQPMRALIVFAMSIMLFLFNQPFFDQTLSLHVQQIIPASIWMWISAILFMEMPLALILERMNWKAYVGLILTPIFLWTWGPVTLQAFFTRKNRKWHHTVHKRALRLEQVQDP</sequence>
<proteinExistence type="inferred from homology"/>
<gene>
    <name evidence="5" type="ORF">AN477_09340</name>
</gene>